<sequence length="226" mass="22805">MSAPRRVAFIHTGAVVIPMVAAEAATLLPGVEIVNYLDDRIVADLSRDEAPSVPARIAQLARAARDAGAEAVMLTCSSISTLAAPTAAAVGIPVLRIDEAMADAAVTAAGDGRIAVLATLPTTCAPTAALLRERADRAGTRPRIDAEVIDDAFAAVAGGDRDRHDRLVAQAVERAAAGADVVVLAQASMASAAAAAASTVPVLTSVALGVERLARTLDATGTEARA</sequence>
<dbReference type="InterPro" id="IPR015942">
    <property type="entry name" value="Asp/Glu/hydantoin_racemase"/>
</dbReference>
<reference evidence="1 2" key="1">
    <citation type="submission" date="2017-12" db="EMBL/GenBank/DDBJ databases">
        <title>Isolation and characterization of estrogens degradatiion strain Microbacterium hominis SJTG1.</title>
        <authorList>
            <person name="Xiong W."/>
            <person name="Yin C."/>
            <person name="Zheng D."/>
            <person name="Liang R."/>
        </authorList>
    </citation>
    <scope>NUCLEOTIDE SEQUENCE [LARGE SCALE GENOMIC DNA]</scope>
    <source>
        <strain evidence="1 2">SJTG1</strain>
    </source>
</reference>
<proteinExistence type="predicted"/>
<gene>
    <name evidence="1" type="ORF">CXR34_02845</name>
</gene>
<evidence type="ECO:0000313" key="1">
    <source>
        <dbReference type="EMBL" id="AUG28500.1"/>
    </source>
</evidence>
<organism evidence="1 2">
    <name type="scientific">Microbacterium hominis</name>
    <dbReference type="NCBI Taxonomy" id="162426"/>
    <lineage>
        <taxon>Bacteria</taxon>
        <taxon>Bacillati</taxon>
        <taxon>Actinomycetota</taxon>
        <taxon>Actinomycetes</taxon>
        <taxon>Micrococcales</taxon>
        <taxon>Microbacteriaceae</taxon>
        <taxon>Microbacterium</taxon>
    </lineage>
</organism>
<dbReference type="GO" id="GO:0047661">
    <property type="term" value="F:amino-acid racemase activity"/>
    <property type="evidence" value="ECO:0007669"/>
    <property type="project" value="InterPro"/>
</dbReference>
<evidence type="ECO:0000313" key="2">
    <source>
        <dbReference type="Proteomes" id="UP000233276"/>
    </source>
</evidence>
<accession>A0A2K9D484</accession>
<dbReference type="InterPro" id="IPR001920">
    <property type="entry name" value="Asp/Glu_race"/>
</dbReference>
<dbReference type="EMBL" id="CP025299">
    <property type="protein sequence ID" value="AUG28500.1"/>
    <property type="molecule type" value="Genomic_DNA"/>
</dbReference>
<name>A0A2K9D484_9MICO</name>
<dbReference type="RefSeq" id="WP_061782483.1">
    <property type="nucleotide sequence ID" value="NZ_CP025299.1"/>
</dbReference>
<dbReference type="Pfam" id="PF01177">
    <property type="entry name" value="Asp_Glu_race"/>
    <property type="match status" value="1"/>
</dbReference>
<dbReference type="AlphaFoldDB" id="A0A2K9D484"/>
<protein>
    <submittedName>
        <fullName evidence="1">Uncharacterized protein</fullName>
    </submittedName>
</protein>
<dbReference type="Gene3D" id="3.40.50.1860">
    <property type="match status" value="2"/>
</dbReference>
<dbReference type="Proteomes" id="UP000233276">
    <property type="component" value="Chromosome"/>
</dbReference>
<dbReference type="KEGG" id="mhos:CXR34_02845"/>